<keyword evidence="2" id="KW-1185">Reference proteome</keyword>
<protein>
    <submittedName>
        <fullName evidence="1">Uncharacterized protein</fullName>
    </submittedName>
</protein>
<evidence type="ECO:0000313" key="1">
    <source>
        <dbReference type="EMBL" id="CAF9919556.1"/>
    </source>
</evidence>
<sequence>MLRLKTSKRSLFSSSKKYKERTAVLLRAWQGMEYTSELLQSVRSMISELSLHTGGEYSIYLMVEIKDKDRPILNSPGSGAYQKALDDIVPREFHNMTILFNQDLLEAWYPTIDQIGGQSLHMNQPLQLFSIMNPDFASVWQFELDVRYTGNWYNFLENAESWACQQPRKLQWERAAKFFIPSYHGSYANFSDSIETANPDGGVWGPVRSGAIPRPLGPKPPRKTAAEDDYSWGVGEEADVISVSPIIDLNHTELFKKNAIYGFPEGQDPPRRSLMVTPVVRLSRQLLRIMHDVQRKQGLDIRSEMFAHTMALLHGLKVVHFPIPQYLDHQDEVDGSKDVNRLFNTVGPNGTFTDFAAQDMIKMRARSTFWWRLEFDQYPRTLYRRWYGLEGDASAVQEVNPNGHKDTPYPYPLEDKVGRLCLPGILLHPVKGVKAKG</sequence>
<reference evidence="1" key="1">
    <citation type="submission" date="2021-03" db="EMBL/GenBank/DDBJ databases">
        <authorList>
            <person name="Tagirdzhanova G."/>
        </authorList>
    </citation>
    <scope>NUCLEOTIDE SEQUENCE</scope>
</reference>
<dbReference type="Pfam" id="PF11885">
    <property type="entry name" value="DUF3405"/>
    <property type="match status" value="1"/>
</dbReference>
<dbReference type="PANTHER" id="PTHR36205">
    <property type="entry name" value="CHROMOSOME 19, WHOLE GENOME SHOTGUN SEQUENCE"/>
    <property type="match status" value="1"/>
</dbReference>
<dbReference type="EMBL" id="CAJPDR010000125">
    <property type="protein sequence ID" value="CAF9919556.1"/>
    <property type="molecule type" value="Genomic_DNA"/>
</dbReference>
<dbReference type="AlphaFoldDB" id="A0A8H3F580"/>
<dbReference type="OrthoDB" id="3353407at2759"/>
<dbReference type="Proteomes" id="UP000664203">
    <property type="component" value="Unassembled WGS sequence"/>
</dbReference>
<comment type="caution">
    <text evidence="1">The sequence shown here is derived from an EMBL/GenBank/DDBJ whole genome shotgun (WGS) entry which is preliminary data.</text>
</comment>
<evidence type="ECO:0000313" key="2">
    <source>
        <dbReference type="Proteomes" id="UP000664203"/>
    </source>
</evidence>
<proteinExistence type="predicted"/>
<accession>A0A8H3F580</accession>
<name>A0A8H3F580_9LECA</name>
<dbReference type="PANTHER" id="PTHR36205:SF4">
    <property type="match status" value="1"/>
</dbReference>
<dbReference type="InterPro" id="IPR021822">
    <property type="entry name" value="DUF3405"/>
</dbReference>
<gene>
    <name evidence="1" type="ORF">ALECFALPRED_001216</name>
</gene>
<organism evidence="1 2">
    <name type="scientific">Alectoria fallacina</name>
    <dbReference type="NCBI Taxonomy" id="1903189"/>
    <lineage>
        <taxon>Eukaryota</taxon>
        <taxon>Fungi</taxon>
        <taxon>Dikarya</taxon>
        <taxon>Ascomycota</taxon>
        <taxon>Pezizomycotina</taxon>
        <taxon>Lecanoromycetes</taxon>
        <taxon>OSLEUM clade</taxon>
        <taxon>Lecanoromycetidae</taxon>
        <taxon>Lecanorales</taxon>
        <taxon>Lecanorineae</taxon>
        <taxon>Parmeliaceae</taxon>
        <taxon>Alectoria</taxon>
    </lineage>
</organism>